<proteinExistence type="predicted"/>
<keyword evidence="1" id="KW-1133">Transmembrane helix</keyword>
<gene>
    <name evidence="2" type="ORF">FHS99_003416</name>
</gene>
<accession>A0A7W9F4H0</accession>
<organism evidence="2 3">
    <name type="scientific">Sphingomonas prati</name>
    <dbReference type="NCBI Taxonomy" id="1843237"/>
    <lineage>
        <taxon>Bacteria</taxon>
        <taxon>Pseudomonadati</taxon>
        <taxon>Pseudomonadota</taxon>
        <taxon>Alphaproteobacteria</taxon>
        <taxon>Sphingomonadales</taxon>
        <taxon>Sphingomonadaceae</taxon>
        <taxon>Sphingomonas</taxon>
    </lineage>
</organism>
<reference evidence="2 3" key="1">
    <citation type="submission" date="2020-08" db="EMBL/GenBank/DDBJ databases">
        <title>Genomic Encyclopedia of Type Strains, Phase IV (KMG-IV): sequencing the most valuable type-strain genomes for metagenomic binning, comparative biology and taxonomic classification.</title>
        <authorList>
            <person name="Goeker M."/>
        </authorList>
    </citation>
    <scope>NUCLEOTIDE SEQUENCE [LARGE SCALE GENOMIC DNA]</scope>
    <source>
        <strain evidence="2 3">DSM 103336</strain>
    </source>
</reference>
<keyword evidence="3" id="KW-1185">Reference proteome</keyword>
<feature type="transmembrane region" description="Helical" evidence="1">
    <location>
        <begin position="12"/>
        <end position="32"/>
    </location>
</feature>
<dbReference type="Proteomes" id="UP000546701">
    <property type="component" value="Unassembled WGS sequence"/>
</dbReference>
<name>A0A7W9F4H0_9SPHN</name>
<protein>
    <submittedName>
        <fullName evidence="2">p-aminobenzoyl-glutamate transporter AbgT</fullName>
    </submittedName>
</protein>
<evidence type="ECO:0000256" key="1">
    <source>
        <dbReference type="SAM" id="Phobius"/>
    </source>
</evidence>
<keyword evidence="1" id="KW-0812">Transmembrane</keyword>
<comment type="caution">
    <text evidence="2">The sequence shown here is derived from an EMBL/GenBank/DDBJ whole genome shotgun (WGS) entry which is preliminary data.</text>
</comment>
<dbReference type="EMBL" id="JACIJR010000011">
    <property type="protein sequence ID" value="MBB5730909.1"/>
    <property type="molecule type" value="Genomic_DNA"/>
</dbReference>
<evidence type="ECO:0000313" key="3">
    <source>
        <dbReference type="Proteomes" id="UP000546701"/>
    </source>
</evidence>
<dbReference type="AlphaFoldDB" id="A0A7W9F4H0"/>
<keyword evidence="1" id="KW-0472">Membrane</keyword>
<evidence type="ECO:0000313" key="2">
    <source>
        <dbReference type="EMBL" id="MBB5730909.1"/>
    </source>
</evidence>
<feature type="transmembrane region" description="Helical" evidence="1">
    <location>
        <begin position="38"/>
        <end position="62"/>
    </location>
</feature>
<sequence length="68" mass="7320">MPKNPKLPPIATPLHFYVVILLTLVQAAASYFGLGGGLFGSALGWVVIAVLWVLVGLAWFLFDPRPAK</sequence>